<proteinExistence type="predicted"/>
<comment type="caution">
    <text evidence="1">The sequence shown here is derived from an EMBL/GenBank/DDBJ whole genome shotgun (WGS) entry which is preliminary data.</text>
</comment>
<dbReference type="Proteomes" id="UP001055879">
    <property type="component" value="Linkage Group LG01"/>
</dbReference>
<accession>A0ACB9FID2</accession>
<sequence>MANVVADALSQRSHGGGAILSLTGIDVVSSLVEYLKTCQLEALREENLKAEVMVKQRELLLKDGHAAEKKFVGPEIVHETADKVKEIRERLRVAQDRKKSYANKKRRPIEFPVGDRVMLKVSPWKGIIRFGKRKKLSPRVEKSDEFYYGIIEGRIRRENRVLDCRELWRDLGSRHKPRNSLEVCLEKRATYAAT</sequence>
<reference evidence="1 2" key="2">
    <citation type="journal article" date="2022" name="Mol. Ecol. Resour.">
        <title>The genomes of chicory, endive, great burdock and yacon provide insights into Asteraceae paleo-polyploidization history and plant inulin production.</title>
        <authorList>
            <person name="Fan W."/>
            <person name="Wang S."/>
            <person name="Wang H."/>
            <person name="Wang A."/>
            <person name="Jiang F."/>
            <person name="Liu H."/>
            <person name="Zhao H."/>
            <person name="Xu D."/>
            <person name="Zhang Y."/>
        </authorList>
    </citation>
    <scope>NUCLEOTIDE SEQUENCE [LARGE SCALE GENOMIC DNA]</scope>
    <source>
        <strain evidence="2">cv. Niubang</strain>
    </source>
</reference>
<gene>
    <name evidence="1" type="ORF">L6452_02058</name>
</gene>
<evidence type="ECO:0000313" key="2">
    <source>
        <dbReference type="Proteomes" id="UP001055879"/>
    </source>
</evidence>
<evidence type="ECO:0000313" key="1">
    <source>
        <dbReference type="EMBL" id="KAI3770910.1"/>
    </source>
</evidence>
<name>A0ACB9FID2_ARCLA</name>
<dbReference type="EMBL" id="CM042047">
    <property type="protein sequence ID" value="KAI3770910.1"/>
    <property type="molecule type" value="Genomic_DNA"/>
</dbReference>
<reference evidence="2" key="1">
    <citation type="journal article" date="2022" name="Mol. Ecol. Resour.">
        <title>The genomes of chicory, endive, great burdock and yacon provide insights into Asteraceae palaeo-polyploidization history and plant inulin production.</title>
        <authorList>
            <person name="Fan W."/>
            <person name="Wang S."/>
            <person name="Wang H."/>
            <person name="Wang A."/>
            <person name="Jiang F."/>
            <person name="Liu H."/>
            <person name="Zhao H."/>
            <person name="Xu D."/>
            <person name="Zhang Y."/>
        </authorList>
    </citation>
    <scope>NUCLEOTIDE SEQUENCE [LARGE SCALE GENOMIC DNA]</scope>
    <source>
        <strain evidence="2">cv. Niubang</strain>
    </source>
</reference>
<organism evidence="1 2">
    <name type="scientific">Arctium lappa</name>
    <name type="common">Greater burdock</name>
    <name type="synonym">Lappa major</name>
    <dbReference type="NCBI Taxonomy" id="4217"/>
    <lineage>
        <taxon>Eukaryota</taxon>
        <taxon>Viridiplantae</taxon>
        <taxon>Streptophyta</taxon>
        <taxon>Embryophyta</taxon>
        <taxon>Tracheophyta</taxon>
        <taxon>Spermatophyta</taxon>
        <taxon>Magnoliopsida</taxon>
        <taxon>eudicotyledons</taxon>
        <taxon>Gunneridae</taxon>
        <taxon>Pentapetalae</taxon>
        <taxon>asterids</taxon>
        <taxon>campanulids</taxon>
        <taxon>Asterales</taxon>
        <taxon>Asteraceae</taxon>
        <taxon>Carduoideae</taxon>
        <taxon>Cardueae</taxon>
        <taxon>Arctiinae</taxon>
        <taxon>Arctium</taxon>
    </lineage>
</organism>
<protein>
    <submittedName>
        <fullName evidence="1">Uncharacterized protein</fullName>
    </submittedName>
</protein>
<keyword evidence="2" id="KW-1185">Reference proteome</keyword>